<proteinExistence type="predicted"/>
<dbReference type="PANTHER" id="PTHR32196">
    <property type="entry name" value="ABC TRANSPORTER PERMEASE PROTEIN YPHD-RELATED-RELATED"/>
    <property type="match status" value="1"/>
</dbReference>
<evidence type="ECO:0000256" key="2">
    <source>
        <dbReference type="ARBA" id="ARBA00022475"/>
    </source>
</evidence>
<evidence type="ECO:0000313" key="7">
    <source>
        <dbReference type="EMBL" id="SDZ51058.1"/>
    </source>
</evidence>
<keyword evidence="5 6" id="KW-0472">Membrane</keyword>
<name>A0A1H3TMF9_9BURK</name>
<feature type="transmembrane region" description="Helical" evidence="6">
    <location>
        <begin position="126"/>
        <end position="142"/>
    </location>
</feature>
<dbReference type="Pfam" id="PF02653">
    <property type="entry name" value="BPD_transp_2"/>
    <property type="match status" value="1"/>
</dbReference>
<keyword evidence="4 6" id="KW-1133">Transmembrane helix</keyword>
<dbReference type="CDD" id="cd06579">
    <property type="entry name" value="TM_PBP1_transp_AraH_like"/>
    <property type="match status" value="1"/>
</dbReference>
<dbReference type="GO" id="GO:0022857">
    <property type="term" value="F:transmembrane transporter activity"/>
    <property type="evidence" value="ECO:0007669"/>
    <property type="project" value="InterPro"/>
</dbReference>
<reference evidence="7 8" key="1">
    <citation type="submission" date="2016-10" db="EMBL/GenBank/DDBJ databases">
        <authorList>
            <person name="de Groot N.N."/>
        </authorList>
    </citation>
    <scope>NUCLEOTIDE SEQUENCE [LARGE SCALE GENOMIC DNA]</scope>
    <source>
        <strain evidence="7 8">LMG 24775</strain>
    </source>
</reference>
<feature type="transmembrane region" description="Helical" evidence="6">
    <location>
        <begin position="77"/>
        <end position="95"/>
    </location>
</feature>
<dbReference type="InterPro" id="IPR001851">
    <property type="entry name" value="ABC_transp_permease"/>
</dbReference>
<dbReference type="GeneID" id="94692983"/>
<feature type="transmembrane region" description="Helical" evidence="6">
    <location>
        <begin position="149"/>
        <end position="173"/>
    </location>
</feature>
<keyword evidence="3 6" id="KW-0812">Transmembrane</keyword>
<evidence type="ECO:0000256" key="5">
    <source>
        <dbReference type="ARBA" id="ARBA00023136"/>
    </source>
</evidence>
<protein>
    <submittedName>
        <fullName evidence="7">Monosaccharide ABC transporter membrane protein, CUT2 family</fullName>
    </submittedName>
</protein>
<evidence type="ECO:0000256" key="4">
    <source>
        <dbReference type="ARBA" id="ARBA00022989"/>
    </source>
</evidence>
<sequence length="348" mass="36233">MTPSELSITASDYSKASNASDAAESIPNRQETWRDGLRGGWRSLRRHAGTLMGLAALVLLFSLLSPAFLTGGNLRNVLLQVSIIAIVAFGMTYVLLLGEIDLSVGSVVALAGSVAGLMLGQGLAPALVLPAVLLCGLLLGAVNGSLSALLHLPSFIVTVATMGIFRGLAYIVSGGMPQPVDSEAFLWIGNGELLGMPVPIWILAALLAANHFVLSRTVFGRKTYLAGGNAEAAIYAGIRVRRLKIAIFMLSGLMAAVGGLLLTSRLYSAQPNAAMGWELDAIAAAVLGGTRLAGGHGSVAGTLIGALMIGVINNGMNLMSVPYFYQLIVKGSVILVAVCIDVHSRRRR</sequence>
<feature type="transmembrane region" description="Helical" evidence="6">
    <location>
        <begin position="323"/>
        <end position="342"/>
    </location>
</feature>
<feature type="transmembrane region" description="Helical" evidence="6">
    <location>
        <begin position="193"/>
        <end position="214"/>
    </location>
</feature>
<accession>A0A1H3TMF9</accession>
<dbReference type="Proteomes" id="UP000183417">
    <property type="component" value="Unassembled WGS sequence"/>
</dbReference>
<evidence type="ECO:0000256" key="3">
    <source>
        <dbReference type="ARBA" id="ARBA00022692"/>
    </source>
</evidence>
<comment type="subcellular location">
    <subcellularLocation>
        <location evidence="1">Cell membrane</location>
        <topology evidence="1">Multi-pass membrane protein</topology>
    </subcellularLocation>
</comment>
<evidence type="ECO:0000313" key="8">
    <source>
        <dbReference type="Proteomes" id="UP000183417"/>
    </source>
</evidence>
<evidence type="ECO:0000256" key="6">
    <source>
        <dbReference type="SAM" id="Phobius"/>
    </source>
</evidence>
<dbReference type="GO" id="GO:0005886">
    <property type="term" value="C:plasma membrane"/>
    <property type="evidence" value="ECO:0007669"/>
    <property type="project" value="UniProtKB-SubCell"/>
</dbReference>
<gene>
    <name evidence="7" type="ORF">SAMN05421547_13044</name>
</gene>
<organism evidence="7 8">
    <name type="scientific">Delftia lacustris</name>
    <dbReference type="NCBI Taxonomy" id="558537"/>
    <lineage>
        <taxon>Bacteria</taxon>
        <taxon>Pseudomonadati</taxon>
        <taxon>Pseudomonadota</taxon>
        <taxon>Betaproteobacteria</taxon>
        <taxon>Burkholderiales</taxon>
        <taxon>Comamonadaceae</taxon>
        <taxon>Delftia</taxon>
    </lineage>
</organism>
<dbReference type="RefSeq" id="WP_074923629.1">
    <property type="nucleotide sequence ID" value="NZ_CP141274.1"/>
</dbReference>
<feature type="transmembrane region" description="Helical" evidence="6">
    <location>
        <begin position="102"/>
        <end position="120"/>
    </location>
</feature>
<feature type="transmembrane region" description="Helical" evidence="6">
    <location>
        <begin position="245"/>
        <end position="267"/>
    </location>
</feature>
<dbReference type="PANTHER" id="PTHR32196:SF72">
    <property type="entry name" value="RIBOSE IMPORT PERMEASE PROTEIN RBSC"/>
    <property type="match status" value="1"/>
</dbReference>
<keyword evidence="2" id="KW-1003">Cell membrane</keyword>
<dbReference type="EMBL" id="FNPE01000030">
    <property type="protein sequence ID" value="SDZ51058.1"/>
    <property type="molecule type" value="Genomic_DNA"/>
</dbReference>
<feature type="transmembrane region" description="Helical" evidence="6">
    <location>
        <begin position="51"/>
        <end position="71"/>
    </location>
</feature>
<evidence type="ECO:0000256" key="1">
    <source>
        <dbReference type="ARBA" id="ARBA00004651"/>
    </source>
</evidence>
<dbReference type="AlphaFoldDB" id="A0A1H3TMF9"/>